<name>A0A0H2Y053_BURO1</name>
<evidence type="ECO:0000313" key="2">
    <source>
        <dbReference type="EMBL" id="ABF80156.1"/>
    </source>
</evidence>
<organism evidence="2">
    <name type="scientific">Burkholderia orbicola (strain AU 1054)</name>
    <dbReference type="NCBI Taxonomy" id="331271"/>
    <lineage>
        <taxon>Bacteria</taxon>
        <taxon>Pseudomonadati</taxon>
        <taxon>Pseudomonadota</taxon>
        <taxon>Betaproteobacteria</taxon>
        <taxon>Burkholderiales</taxon>
        <taxon>Burkholderiaceae</taxon>
        <taxon>Burkholderia</taxon>
        <taxon>Burkholderia cepacia complex</taxon>
        <taxon>Burkholderia orbicola</taxon>
    </lineage>
</organism>
<sequence length="52" mass="5653" precursor="true">MSLGLLLLIVAVLLMVGMIPTWRYSNGWGYGPSGLLGLVLVVLLILMRLGRL</sequence>
<dbReference type="Pfam" id="PF11752">
    <property type="entry name" value="DUF3309"/>
    <property type="match status" value="1"/>
</dbReference>
<proteinExistence type="predicted"/>
<feature type="transmembrane region" description="Helical" evidence="1">
    <location>
        <begin position="28"/>
        <end position="47"/>
    </location>
</feature>
<keyword evidence="1 2" id="KW-0812">Transmembrane</keyword>
<reference evidence="2" key="1">
    <citation type="submission" date="2006-05" db="EMBL/GenBank/DDBJ databases">
        <title>Complete sequence of chromosome 2 of Burkholderia cenocepacia AU 1054.</title>
        <authorList>
            <consortium name="US DOE Joint Genome Institute"/>
            <person name="Copeland A."/>
            <person name="Lucas S."/>
            <person name="Lapidus A."/>
            <person name="Barry K."/>
            <person name="Detter J.C."/>
            <person name="Glavina del Rio T."/>
            <person name="Hammon N."/>
            <person name="Israni S."/>
            <person name="Dalin E."/>
            <person name="Tice H."/>
            <person name="Pitluck S."/>
            <person name="Chain P."/>
            <person name="Malfatti S."/>
            <person name="Shin M."/>
            <person name="Vergez L."/>
            <person name="Schmutz J."/>
            <person name="Larimer F."/>
            <person name="Land M."/>
            <person name="Hauser L."/>
            <person name="Kyrpides N."/>
            <person name="Lykidis A."/>
            <person name="LiPuma J.J."/>
            <person name="Konstantinidis K."/>
            <person name="Tiedje J.M."/>
            <person name="Richardson P."/>
        </authorList>
    </citation>
    <scope>NUCLEOTIDE SEQUENCE [LARGE SCALE GENOMIC DNA]</scope>
    <source>
        <strain evidence="2">AU 1054</strain>
    </source>
</reference>
<dbReference type="EMBL" id="CP000379">
    <property type="protein sequence ID" value="ABF80156.1"/>
    <property type="molecule type" value="Genomic_DNA"/>
</dbReference>
<keyword evidence="1" id="KW-0472">Membrane</keyword>
<dbReference type="AlphaFoldDB" id="A0A0H2Y053"/>
<keyword evidence="1" id="KW-1133">Transmembrane helix</keyword>
<gene>
    <name evidence="2" type="ordered locus">Bcen_5282</name>
</gene>
<accession>A0A0H2Y053</accession>
<dbReference type="InterPro" id="IPR021738">
    <property type="entry name" value="DUF3309"/>
</dbReference>
<protein>
    <submittedName>
        <fullName evidence="2">Conserved hypothetical transmembrane protein</fullName>
    </submittedName>
</protein>
<dbReference type="HOGENOM" id="CLU_178291_0_0_4"/>
<evidence type="ECO:0000256" key="1">
    <source>
        <dbReference type="SAM" id="Phobius"/>
    </source>
</evidence>